<comment type="caution">
    <text evidence="2">The sequence shown here is derived from an EMBL/GenBank/DDBJ whole genome shotgun (WGS) entry which is preliminary data.</text>
</comment>
<evidence type="ECO:0000256" key="1">
    <source>
        <dbReference type="SAM" id="MobiDB-lite"/>
    </source>
</evidence>
<feature type="region of interest" description="Disordered" evidence="1">
    <location>
        <begin position="1"/>
        <end position="31"/>
    </location>
</feature>
<sequence length="129" mass="14688">MKHTPKPWKAERIGSSHKSQSEKGMMHRITADSGDLRRVDVAITYYKPMAGEGDANARVIEQAPDMLEALQWTLHLLETLDNHHSHRDIVKRALTNEGIDKWNSALTLLNTMKNQTDPHLRPSISKVTR</sequence>
<evidence type="ECO:0000313" key="2">
    <source>
        <dbReference type="EMBL" id="KKK65782.1"/>
    </source>
</evidence>
<gene>
    <name evidence="2" type="ORF">LCGC14_2970660</name>
</gene>
<feature type="compositionally biased region" description="Basic and acidic residues" evidence="1">
    <location>
        <begin position="8"/>
        <end position="25"/>
    </location>
</feature>
<dbReference type="AlphaFoldDB" id="A0A0F8X9G2"/>
<dbReference type="EMBL" id="LAZR01060387">
    <property type="protein sequence ID" value="KKK65782.1"/>
    <property type="molecule type" value="Genomic_DNA"/>
</dbReference>
<name>A0A0F8X9G2_9ZZZZ</name>
<accession>A0A0F8X9G2</accession>
<reference evidence="2" key="1">
    <citation type="journal article" date="2015" name="Nature">
        <title>Complex archaea that bridge the gap between prokaryotes and eukaryotes.</title>
        <authorList>
            <person name="Spang A."/>
            <person name="Saw J.H."/>
            <person name="Jorgensen S.L."/>
            <person name="Zaremba-Niedzwiedzka K."/>
            <person name="Martijn J."/>
            <person name="Lind A.E."/>
            <person name="van Eijk R."/>
            <person name="Schleper C."/>
            <person name="Guy L."/>
            <person name="Ettema T.J."/>
        </authorList>
    </citation>
    <scope>NUCLEOTIDE SEQUENCE</scope>
</reference>
<organism evidence="2">
    <name type="scientific">marine sediment metagenome</name>
    <dbReference type="NCBI Taxonomy" id="412755"/>
    <lineage>
        <taxon>unclassified sequences</taxon>
        <taxon>metagenomes</taxon>
        <taxon>ecological metagenomes</taxon>
    </lineage>
</organism>
<proteinExistence type="predicted"/>
<protein>
    <submittedName>
        <fullName evidence="2">Uncharacterized protein</fullName>
    </submittedName>
</protein>